<dbReference type="InterPro" id="IPR000073">
    <property type="entry name" value="AB_hydrolase_1"/>
</dbReference>
<keyword evidence="5" id="KW-1185">Reference proteome</keyword>
<dbReference type="Proteomes" id="UP000321598">
    <property type="component" value="Unassembled WGS sequence"/>
</dbReference>
<evidence type="ECO:0000259" key="1">
    <source>
        <dbReference type="Pfam" id="PF00561"/>
    </source>
</evidence>
<sequence>MGEQIIETNGVQICTESFGSPSNPALLLINGATQSMVYWDTAFCEKLADKGMFVIRYDNRDVGRSTVYEHGKANYSVRDMANDGINVLNSYHIEKANVMGMSLGGMIAQVLTHHYPDRVLSLTLLSTSLFGGEDSGLDLPTMDSSVLEHHAQGQNIDWSNKEEVEKYLVEGGKLLSGSKYGYEEQRIRKQAREEFDRANNLTSMFNHASLTGDDYYNDKIKAIQVPTLIIHGTEDLVLPFEHGLALKNEIPNSEMLALEGSGHEFHTKEWPKIIDAIKNHMVKE</sequence>
<dbReference type="PRINTS" id="PR00111">
    <property type="entry name" value="ABHYDROLASE"/>
</dbReference>
<evidence type="ECO:0000313" key="5">
    <source>
        <dbReference type="Proteomes" id="UP000321598"/>
    </source>
</evidence>
<reference evidence="3 4" key="1">
    <citation type="submission" date="2018-06" db="EMBL/GenBank/DDBJ databases">
        <authorList>
            <consortium name="Pathogen Informatics"/>
            <person name="Doyle S."/>
        </authorList>
    </citation>
    <scope>NUCLEOTIDE SEQUENCE [LARGE SCALE GENOMIC DNA]</scope>
    <source>
        <strain evidence="3 4">NCTC12413</strain>
    </source>
</reference>
<accession>A0A380BW96</accession>
<dbReference type="AlphaFoldDB" id="A0A380BW96"/>
<dbReference type="Pfam" id="PF00561">
    <property type="entry name" value="Abhydrolase_1"/>
    <property type="match status" value="1"/>
</dbReference>
<protein>
    <submittedName>
        <fullName evidence="2">Carboxylesterase</fullName>
    </submittedName>
    <submittedName>
        <fullName evidence="3">Lipase</fullName>
        <ecNumber evidence="3">3.1.1.-</ecNumber>
    </submittedName>
</protein>
<proteinExistence type="predicted"/>
<dbReference type="EMBL" id="BKAV01000015">
    <property type="protein sequence ID" value="GEQ00478.1"/>
    <property type="molecule type" value="Genomic_DNA"/>
</dbReference>
<dbReference type="SUPFAM" id="SSF53474">
    <property type="entry name" value="alpha/beta-Hydrolases"/>
    <property type="match status" value="1"/>
</dbReference>
<organism evidence="3 4">
    <name type="scientific">Staphylococcus arlettae</name>
    <dbReference type="NCBI Taxonomy" id="29378"/>
    <lineage>
        <taxon>Bacteria</taxon>
        <taxon>Bacillati</taxon>
        <taxon>Bacillota</taxon>
        <taxon>Bacilli</taxon>
        <taxon>Bacillales</taxon>
        <taxon>Staphylococcaceae</taxon>
        <taxon>Staphylococcus</taxon>
    </lineage>
</organism>
<dbReference type="STRING" id="1212545.SARL_09802"/>
<evidence type="ECO:0000313" key="3">
    <source>
        <dbReference type="EMBL" id="SUJ07281.1"/>
    </source>
</evidence>
<dbReference type="EC" id="3.1.1.-" evidence="3"/>
<reference evidence="2 5" key="2">
    <citation type="submission" date="2019-07" db="EMBL/GenBank/DDBJ databases">
        <title>Whole genome shotgun sequence of Staphylococcus arlettae NBRC 109765.</title>
        <authorList>
            <person name="Hosoyama A."/>
            <person name="Uohara A."/>
            <person name="Ohji S."/>
            <person name="Ichikawa N."/>
        </authorList>
    </citation>
    <scope>NUCLEOTIDE SEQUENCE [LARGE SCALE GENOMIC DNA]</scope>
    <source>
        <strain evidence="2 5">NBRC 109765</strain>
    </source>
</reference>
<dbReference type="GO" id="GO:0004806">
    <property type="term" value="F:triacylglycerol lipase activity"/>
    <property type="evidence" value="ECO:0007669"/>
    <property type="project" value="TreeGrafter"/>
</dbReference>
<evidence type="ECO:0000313" key="4">
    <source>
        <dbReference type="Proteomes" id="UP000254956"/>
    </source>
</evidence>
<gene>
    <name evidence="3" type="primary">xylF</name>
    <name evidence="3" type="ORF">NCTC12413_00124</name>
    <name evidence="2" type="ORF">SAR03_15150</name>
</gene>
<dbReference type="RefSeq" id="WP_103388330.1">
    <property type="nucleotide sequence ID" value="NZ_BKAV01000015.1"/>
</dbReference>
<dbReference type="OrthoDB" id="9786110at2"/>
<dbReference type="PANTHER" id="PTHR43433">
    <property type="entry name" value="HYDROLASE, ALPHA/BETA FOLD FAMILY PROTEIN"/>
    <property type="match status" value="1"/>
</dbReference>
<dbReference type="PANTHER" id="PTHR43433:SF5">
    <property type="entry name" value="AB HYDROLASE-1 DOMAIN-CONTAINING PROTEIN"/>
    <property type="match status" value="1"/>
</dbReference>
<dbReference type="EMBL" id="UGZE01000001">
    <property type="protein sequence ID" value="SUJ07281.1"/>
    <property type="molecule type" value="Genomic_DNA"/>
</dbReference>
<dbReference type="GO" id="GO:0046503">
    <property type="term" value="P:glycerolipid catabolic process"/>
    <property type="evidence" value="ECO:0007669"/>
    <property type="project" value="TreeGrafter"/>
</dbReference>
<name>A0A380BW96_9STAP</name>
<dbReference type="InterPro" id="IPR050471">
    <property type="entry name" value="AB_hydrolase"/>
</dbReference>
<evidence type="ECO:0000313" key="2">
    <source>
        <dbReference type="EMBL" id="GEQ00478.1"/>
    </source>
</evidence>
<keyword evidence="3" id="KW-0378">Hydrolase</keyword>
<dbReference type="InterPro" id="IPR029058">
    <property type="entry name" value="AB_hydrolase_fold"/>
</dbReference>
<dbReference type="Gene3D" id="3.40.50.1820">
    <property type="entry name" value="alpha/beta hydrolase"/>
    <property type="match status" value="1"/>
</dbReference>
<dbReference type="Proteomes" id="UP000254956">
    <property type="component" value="Unassembled WGS sequence"/>
</dbReference>
<feature type="domain" description="AB hydrolase-1" evidence="1">
    <location>
        <begin position="24"/>
        <end position="266"/>
    </location>
</feature>